<keyword evidence="3" id="KW-1185">Reference proteome</keyword>
<feature type="domain" description="PD-(D/E)XK nuclease-like" evidence="1">
    <location>
        <begin position="1"/>
        <end position="114"/>
    </location>
</feature>
<sequence>YAPFDREPIAVGINTWSSSPGLSKEDAQVQLHVWITSVLLHLRTITVPESPPSITLPLIFVTEEKWELLFAHDWGTRIEVVHSVNMGDTKCMLGCYQILKMLRVIAGWVDGPFR</sequence>
<dbReference type="Proteomes" id="UP000799324">
    <property type="component" value="Unassembled WGS sequence"/>
</dbReference>
<evidence type="ECO:0000313" key="3">
    <source>
        <dbReference type="Proteomes" id="UP000799324"/>
    </source>
</evidence>
<feature type="non-terminal residue" evidence="2">
    <location>
        <position position="1"/>
    </location>
</feature>
<reference evidence="2" key="1">
    <citation type="journal article" date="2020" name="Stud. Mycol.">
        <title>101 Dothideomycetes genomes: a test case for predicting lifestyles and emergence of pathogens.</title>
        <authorList>
            <person name="Haridas S."/>
            <person name="Albert R."/>
            <person name="Binder M."/>
            <person name="Bloem J."/>
            <person name="Labutti K."/>
            <person name="Salamov A."/>
            <person name="Andreopoulos B."/>
            <person name="Baker S."/>
            <person name="Barry K."/>
            <person name="Bills G."/>
            <person name="Bluhm B."/>
            <person name="Cannon C."/>
            <person name="Castanera R."/>
            <person name="Culley D."/>
            <person name="Daum C."/>
            <person name="Ezra D."/>
            <person name="Gonzalez J."/>
            <person name="Henrissat B."/>
            <person name="Kuo A."/>
            <person name="Liang C."/>
            <person name="Lipzen A."/>
            <person name="Lutzoni F."/>
            <person name="Magnuson J."/>
            <person name="Mondo S."/>
            <person name="Nolan M."/>
            <person name="Ohm R."/>
            <person name="Pangilinan J."/>
            <person name="Park H.-J."/>
            <person name="Ramirez L."/>
            <person name="Alfaro M."/>
            <person name="Sun H."/>
            <person name="Tritt A."/>
            <person name="Yoshinaga Y."/>
            <person name="Zwiers L.-H."/>
            <person name="Turgeon B."/>
            <person name="Goodwin S."/>
            <person name="Spatafora J."/>
            <person name="Crous P."/>
            <person name="Grigoriev I."/>
        </authorList>
    </citation>
    <scope>NUCLEOTIDE SEQUENCE</scope>
    <source>
        <strain evidence="2">CBS 122681</strain>
    </source>
</reference>
<name>A0A6A6T113_9PLEO</name>
<accession>A0A6A6T113</accession>
<proteinExistence type="predicted"/>
<gene>
    <name evidence="2" type="ORF">K491DRAFT_580653</name>
</gene>
<feature type="non-terminal residue" evidence="2">
    <location>
        <position position="114"/>
    </location>
</feature>
<evidence type="ECO:0000259" key="1">
    <source>
        <dbReference type="Pfam" id="PF20516"/>
    </source>
</evidence>
<dbReference type="EMBL" id="MU004400">
    <property type="protein sequence ID" value="KAF2652518.1"/>
    <property type="molecule type" value="Genomic_DNA"/>
</dbReference>
<dbReference type="OrthoDB" id="5244165at2759"/>
<protein>
    <recommendedName>
        <fullName evidence="1">PD-(D/E)XK nuclease-like domain-containing protein</fullName>
    </recommendedName>
</protein>
<evidence type="ECO:0000313" key="2">
    <source>
        <dbReference type="EMBL" id="KAF2652518.1"/>
    </source>
</evidence>
<dbReference type="AlphaFoldDB" id="A0A6A6T113"/>
<dbReference type="Pfam" id="PF20516">
    <property type="entry name" value="PDDEXK_12"/>
    <property type="match status" value="1"/>
</dbReference>
<dbReference type="InterPro" id="IPR046797">
    <property type="entry name" value="PDDEXK_12"/>
</dbReference>
<organism evidence="2 3">
    <name type="scientific">Lophiostoma macrostomum CBS 122681</name>
    <dbReference type="NCBI Taxonomy" id="1314788"/>
    <lineage>
        <taxon>Eukaryota</taxon>
        <taxon>Fungi</taxon>
        <taxon>Dikarya</taxon>
        <taxon>Ascomycota</taxon>
        <taxon>Pezizomycotina</taxon>
        <taxon>Dothideomycetes</taxon>
        <taxon>Pleosporomycetidae</taxon>
        <taxon>Pleosporales</taxon>
        <taxon>Lophiostomataceae</taxon>
        <taxon>Lophiostoma</taxon>
    </lineage>
</organism>